<reference evidence="2" key="1">
    <citation type="submission" date="2020-01" db="EMBL/GenBank/DDBJ databases">
        <title>Genome Sequencing of Three Apophysomyces-Like Fungal Strains Confirms a Novel Fungal Genus in the Mucoromycota with divergent Burkholderia-like Endosymbiotic Bacteria.</title>
        <authorList>
            <person name="Stajich J.E."/>
            <person name="Macias A.M."/>
            <person name="Carter-House D."/>
            <person name="Lovett B."/>
            <person name="Kasson L.R."/>
            <person name="Berry K."/>
            <person name="Grigoriev I."/>
            <person name="Chang Y."/>
            <person name="Spatafora J."/>
            <person name="Kasson M.T."/>
        </authorList>
    </citation>
    <scope>NUCLEOTIDE SEQUENCE</scope>
    <source>
        <strain evidence="2">NRRL A-21654</strain>
    </source>
</reference>
<dbReference type="Proteomes" id="UP000605846">
    <property type="component" value="Unassembled WGS sequence"/>
</dbReference>
<protein>
    <submittedName>
        <fullName evidence="2">Uncharacterized protein</fullName>
    </submittedName>
</protein>
<dbReference type="EMBL" id="JABAYA010000221">
    <property type="protein sequence ID" value="KAF7721975.1"/>
    <property type="molecule type" value="Genomic_DNA"/>
</dbReference>
<dbReference type="AlphaFoldDB" id="A0A8H7EM36"/>
<name>A0A8H7EM36_9FUNG</name>
<comment type="caution">
    <text evidence="2">The sequence shown here is derived from an EMBL/GenBank/DDBJ whole genome shotgun (WGS) entry which is preliminary data.</text>
</comment>
<feature type="compositionally biased region" description="Basic and acidic residues" evidence="1">
    <location>
        <begin position="114"/>
        <end position="135"/>
    </location>
</feature>
<keyword evidence="3" id="KW-1185">Reference proteome</keyword>
<evidence type="ECO:0000313" key="3">
    <source>
        <dbReference type="Proteomes" id="UP000605846"/>
    </source>
</evidence>
<sequence length="135" mass="15278">MATYEFEPPPNMAAIRYTIGQRIHKARAETRQQPRLPLVIDSPSLPNATQHQDDPPVSSKDLDRNAILKKIRELQDEKHRLFGLMRTLLAASHKEPEEAEVSSLPLPSPLPKSDSFREATKTEEGEKKKQTTQDA</sequence>
<evidence type="ECO:0000256" key="1">
    <source>
        <dbReference type="SAM" id="MobiDB-lite"/>
    </source>
</evidence>
<gene>
    <name evidence="2" type="ORF">EC973_003888</name>
</gene>
<feature type="region of interest" description="Disordered" evidence="1">
    <location>
        <begin position="93"/>
        <end position="135"/>
    </location>
</feature>
<dbReference type="OrthoDB" id="2286979at2759"/>
<accession>A0A8H7EM36</accession>
<feature type="region of interest" description="Disordered" evidence="1">
    <location>
        <begin position="26"/>
        <end position="63"/>
    </location>
</feature>
<proteinExistence type="predicted"/>
<evidence type="ECO:0000313" key="2">
    <source>
        <dbReference type="EMBL" id="KAF7721975.1"/>
    </source>
</evidence>
<organism evidence="2 3">
    <name type="scientific">Apophysomyces ossiformis</name>
    <dbReference type="NCBI Taxonomy" id="679940"/>
    <lineage>
        <taxon>Eukaryota</taxon>
        <taxon>Fungi</taxon>
        <taxon>Fungi incertae sedis</taxon>
        <taxon>Mucoromycota</taxon>
        <taxon>Mucoromycotina</taxon>
        <taxon>Mucoromycetes</taxon>
        <taxon>Mucorales</taxon>
        <taxon>Mucorineae</taxon>
        <taxon>Mucoraceae</taxon>
        <taxon>Apophysomyces</taxon>
    </lineage>
</organism>